<reference evidence="1" key="1">
    <citation type="submission" date="2007-07" db="EMBL/GenBank/DDBJ databases">
        <title>PCAP assembly of the Caenorhabditis remanei genome.</title>
        <authorList>
            <consortium name="The Caenorhabditis remanei Sequencing Consortium"/>
            <person name="Wilson R.K."/>
        </authorList>
    </citation>
    <scope>NUCLEOTIDE SEQUENCE [LARGE SCALE GENOMIC DNA]</scope>
    <source>
        <strain evidence="1">PB4641</strain>
    </source>
</reference>
<organism evidence="2">
    <name type="scientific">Caenorhabditis remanei</name>
    <name type="common">Caenorhabditis vulgaris</name>
    <dbReference type="NCBI Taxonomy" id="31234"/>
    <lineage>
        <taxon>Eukaryota</taxon>
        <taxon>Metazoa</taxon>
        <taxon>Ecdysozoa</taxon>
        <taxon>Nematoda</taxon>
        <taxon>Chromadorea</taxon>
        <taxon>Rhabditida</taxon>
        <taxon>Rhabditina</taxon>
        <taxon>Rhabditomorpha</taxon>
        <taxon>Rhabditoidea</taxon>
        <taxon>Rhabditidae</taxon>
        <taxon>Peloderinae</taxon>
        <taxon>Caenorhabditis</taxon>
    </lineage>
</organism>
<evidence type="ECO:0008006" key="3">
    <source>
        <dbReference type="Google" id="ProtNLM"/>
    </source>
</evidence>
<keyword evidence="2" id="KW-1185">Reference proteome</keyword>
<protein>
    <recommendedName>
        <fullName evidence="3">DUF38 domain-containing protein</fullName>
    </recommendedName>
</protein>
<sequence length="200" mass="23553">MRNFIDTVKPDSALINLYITVKPNSITSLYFFVRTVLKSSTPEMEKDVMLNGVDETTGHRRNFWNSRTFLMHSDVQLIYWKNNKNFYIKLASKPKKLQVKTFRTNVVNVPQVLHILPHLDDVKNHRKSFRIEHDQPDFEHLMDPRYAGPHIHSDQFDHATYSWFFPVSTPKRVLNVSLCPYEVCFDFERLVDVPKGVTIN</sequence>
<dbReference type="HOGENOM" id="CLU_1367363_0_0_1"/>
<evidence type="ECO:0000313" key="1">
    <source>
        <dbReference type="EMBL" id="EFO83265.1"/>
    </source>
</evidence>
<accession>E3N1B3</accession>
<dbReference type="InParanoid" id="E3N1B3"/>
<evidence type="ECO:0000313" key="2">
    <source>
        <dbReference type="Proteomes" id="UP000008281"/>
    </source>
</evidence>
<name>E3N1B3_CAERE</name>
<gene>
    <name evidence="1" type="ORF">CRE_13621</name>
</gene>
<dbReference type="AlphaFoldDB" id="E3N1B3"/>
<dbReference type="Proteomes" id="UP000008281">
    <property type="component" value="Unassembled WGS sequence"/>
</dbReference>
<proteinExistence type="predicted"/>
<dbReference type="EMBL" id="DS268508">
    <property type="protein sequence ID" value="EFO83265.1"/>
    <property type="molecule type" value="Genomic_DNA"/>
</dbReference>